<dbReference type="Gene3D" id="1.10.630.10">
    <property type="entry name" value="Cytochrome P450"/>
    <property type="match status" value="1"/>
</dbReference>
<evidence type="ECO:0000256" key="7">
    <source>
        <dbReference type="ARBA" id="ARBA00023033"/>
    </source>
</evidence>
<evidence type="ECO:0000256" key="5">
    <source>
        <dbReference type="ARBA" id="ARBA00023002"/>
    </source>
</evidence>
<keyword evidence="7" id="KW-0503">Monooxygenase</keyword>
<accession>A0A5C3P2T3</accession>
<dbReference type="InterPro" id="IPR050121">
    <property type="entry name" value="Cytochrome_P450_monoxygenase"/>
</dbReference>
<evidence type="ECO:0000256" key="1">
    <source>
        <dbReference type="ARBA" id="ARBA00001971"/>
    </source>
</evidence>
<evidence type="ECO:0000256" key="3">
    <source>
        <dbReference type="ARBA" id="ARBA00010617"/>
    </source>
</evidence>
<comment type="cofactor">
    <cofactor evidence="1">
        <name>heme</name>
        <dbReference type="ChEBI" id="CHEBI:30413"/>
    </cofactor>
</comment>
<evidence type="ECO:0000313" key="10">
    <source>
        <dbReference type="Proteomes" id="UP000308197"/>
    </source>
</evidence>
<organism evidence="9 10">
    <name type="scientific">Polyporus arcularius HHB13444</name>
    <dbReference type="NCBI Taxonomy" id="1314778"/>
    <lineage>
        <taxon>Eukaryota</taxon>
        <taxon>Fungi</taxon>
        <taxon>Dikarya</taxon>
        <taxon>Basidiomycota</taxon>
        <taxon>Agaricomycotina</taxon>
        <taxon>Agaricomycetes</taxon>
        <taxon>Polyporales</taxon>
        <taxon>Polyporaceae</taxon>
        <taxon>Polyporus</taxon>
    </lineage>
</organism>
<gene>
    <name evidence="9" type="ORF">K466DRAFT_603107</name>
</gene>
<keyword evidence="8" id="KW-0472">Membrane</keyword>
<dbReference type="Pfam" id="PF00067">
    <property type="entry name" value="p450"/>
    <property type="match status" value="1"/>
</dbReference>
<keyword evidence="5" id="KW-0560">Oxidoreductase</keyword>
<evidence type="ECO:0000256" key="8">
    <source>
        <dbReference type="SAM" id="Phobius"/>
    </source>
</evidence>
<dbReference type="STRING" id="1314778.A0A5C3P2T3"/>
<keyword evidence="8" id="KW-0812">Transmembrane</keyword>
<comment type="similarity">
    <text evidence="3">Belongs to the cytochrome P450 family.</text>
</comment>
<protein>
    <submittedName>
        <fullName evidence="9">Cytochrome P450</fullName>
    </submittedName>
</protein>
<dbReference type="InParanoid" id="A0A5C3P2T3"/>
<dbReference type="PANTHER" id="PTHR24305">
    <property type="entry name" value="CYTOCHROME P450"/>
    <property type="match status" value="1"/>
</dbReference>
<dbReference type="GO" id="GO:0016705">
    <property type="term" value="F:oxidoreductase activity, acting on paired donors, with incorporation or reduction of molecular oxygen"/>
    <property type="evidence" value="ECO:0007669"/>
    <property type="project" value="InterPro"/>
</dbReference>
<evidence type="ECO:0000256" key="4">
    <source>
        <dbReference type="ARBA" id="ARBA00022723"/>
    </source>
</evidence>
<reference evidence="9 10" key="1">
    <citation type="journal article" date="2019" name="Nat. Ecol. Evol.">
        <title>Megaphylogeny resolves global patterns of mushroom evolution.</title>
        <authorList>
            <person name="Varga T."/>
            <person name="Krizsan K."/>
            <person name="Foldi C."/>
            <person name="Dima B."/>
            <person name="Sanchez-Garcia M."/>
            <person name="Sanchez-Ramirez S."/>
            <person name="Szollosi G.J."/>
            <person name="Szarkandi J.G."/>
            <person name="Papp V."/>
            <person name="Albert L."/>
            <person name="Andreopoulos W."/>
            <person name="Angelini C."/>
            <person name="Antonin V."/>
            <person name="Barry K.W."/>
            <person name="Bougher N.L."/>
            <person name="Buchanan P."/>
            <person name="Buyck B."/>
            <person name="Bense V."/>
            <person name="Catcheside P."/>
            <person name="Chovatia M."/>
            <person name="Cooper J."/>
            <person name="Damon W."/>
            <person name="Desjardin D."/>
            <person name="Finy P."/>
            <person name="Geml J."/>
            <person name="Haridas S."/>
            <person name="Hughes K."/>
            <person name="Justo A."/>
            <person name="Karasinski D."/>
            <person name="Kautmanova I."/>
            <person name="Kiss B."/>
            <person name="Kocsube S."/>
            <person name="Kotiranta H."/>
            <person name="LaButti K.M."/>
            <person name="Lechner B.E."/>
            <person name="Liimatainen K."/>
            <person name="Lipzen A."/>
            <person name="Lukacs Z."/>
            <person name="Mihaltcheva S."/>
            <person name="Morgado L.N."/>
            <person name="Niskanen T."/>
            <person name="Noordeloos M.E."/>
            <person name="Ohm R.A."/>
            <person name="Ortiz-Santana B."/>
            <person name="Ovrebo C."/>
            <person name="Racz N."/>
            <person name="Riley R."/>
            <person name="Savchenko A."/>
            <person name="Shiryaev A."/>
            <person name="Soop K."/>
            <person name="Spirin V."/>
            <person name="Szebenyi C."/>
            <person name="Tomsovsky M."/>
            <person name="Tulloss R.E."/>
            <person name="Uehling J."/>
            <person name="Grigoriev I.V."/>
            <person name="Vagvolgyi C."/>
            <person name="Papp T."/>
            <person name="Martin F.M."/>
            <person name="Miettinen O."/>
            <person name="Hibbett D.S."/>
            <person name="Nagy L.G."/>
        </authorList>
    </citation>
    <scope>NUCLEOTIDE SEQUENCE [LARGE SCALE GENOMIC DNA]</scope>
    <source>
        <strain evidence="9 10">HHB13444</strain>
    </source>
</reference>
<keyword evidence="8" id="KW-1133">Transmembrane helix</keyword>
<sequence>MDIRRWEVVLALAAALTAHQGFRRYDTYYPSVHAVLLFGPPVVAALIVSSWSDAPSGGILSALRRIFPIYLFYLGLSIILYRLSPLHPLARYPGPYLRRVSHFVSACITAAGNRCRRFDALRRKYGDVVRTGPNEVLITHPSFIPVLLCTSGAPKGPSWIGGSLSYKNLPMVAIPDTELHLQRRRPWNRGLGPTALREYEGVVAKRVEQLTERLEEQQGEVILGRWLNYFAYDVMSDMAFGGGSELLRDGDRNNVWSIIDEGMRIASFLAHVPWLSVYLGHVPGAAGPLNKLLATGSDFAGRRIARGSRTRDLFHYLNNEDLPDKAPPPTRQLIDDGILAVVAGSDTTSVALTSIFYCILTNPEVYAALIAEIDKYYPPGEDASVTTQHRNMPYLQAVMYDHYPTKHFASIRPFQEVASVESRTTLLPWSHLMLA</sequence>
<dbReference type="AlphaFoldDB" id="A0A5C3P2T3"/>
<comment type="pathway">
    <text evidence="2">Secondary metabolite biosynthesis.</text>
</comment>
<proteinExistence type="inferred from homology"/>
<keyword evidence="6" id="KW-0408">Iron</keyword>
<keyword evidence="10" id="KW-1185">Reference proteome</keyword>
<dbReference type="InterPro" id="IPR036396">
    <property type="entry name" value="Cyt_P450_sf"/>
</dbReference>
<dbReference type="GO" id="GO:0004497">
    <property type="term" value="F:monooxygenase activity"/>
    <property type="evidence" value="ECO:0007669"/>
    <property type="project" value="UniProtKB-KW"/>
</dbReference>
<evidence type="ECO:0000313" key="9">
    <source>
        <dbReference type="EMBL" id="TFK83157.1"/>
    </source>
</evidence>
<dbReference type="GO" id="GO:0020037">
    <property type="term" value="F:heme binding"/>
    <property type="evidence" value="ECO:0007669"/>
    <property type="project" value="InterPro"/>
</dbReference>
<evidence type="ECO:0000256" key="2">
    <source>
        <dbReference type="ARBA" id="ARBA00005179"/>
    </source>
</evidence>
<evidence type="ECO:0000256" key="6">
    <source>
        <dbReference type="ARBA" id="ARBA00023004"/>
    </source>
</evidence>
<name>A0A5C3P2T3_9APHY</name>
<dbReference type="Proteomes" id="UP000308197">
    <property type="component" value="Unassembled WGS sequence"/>
</dbReference>
<dbReference type="PANTHER" id="PTHR24305:SF187">
    <property type="entry name" value="P450, PUTATIVE (EUROFUNG)-RELATED"/>
    <property type="match status" value="1"/>
</dbReference>
<dbReference type="EMBL" id="ML211417">
    <property type="protein sequence ID" value="TFK83157.1"/>
    <property type="molecule type" value="Genomic_DNA"/>
</dbReference>
<keyword evidence="4" id="KW-0479">Metal-binding</keyword>
<dbReference type="GO" id="GO:0005506">
    <property type="term" value="F:iron ion binding"/>
    <property type="evidence" value="ECO:0007669"/>
    <property type="project" value="InterPro"/>
</dbReference>
<dbReference type="SUPFAM" id="SSF48264">
    <property type="entry name" value="Cytochrome P450"/>
    <property type="match status" value="1"/>
</dbReference>
<feature type="transmembrane region" description="Helical" evidence="8">
    <location>
        <begin position="33"/>
        <end position="54"/>
    </location>
</feature>
<feature type="transmembrane region" description="Helical" evidence="8">
    <location>
        <begin position="66"/>
        <end position="84"/>
    </location>
</feature>
<dbReference type="InterPro" id="IPR001128">
    <property type="entry name" value="Cyt_P450"/>
</dbReference>